<evidence type="ECO:0000256" key="2">
    <source>
        <dbReference type="ARBA" id="ARBA00009403"/>
    </source>
</evidence>
<dbReference type="GO" id="GO:0004869">
    <property type="term" value="F:cysteine-type endopeptidase inhibitor activity"/>
    <property type="evidence" value="ECO:0007669"/>
    <property type="project" value="UniProtKB-KW"/>
</dbReference>
<keyword evidence="4" id="KW-0646">Protease inhibitor</keyword>
<dbReference type="GeneTree" id="ENSGT00940000155717"/>
<evidence type="ECO:0000256" key="7">
    <source>
        <dbReference type="ARBA" id="ARBA00040677"/>
    </source>
</evidence>
<organism evidence="10 11">
    <name type="scientific">Sparus aurata</name>
    <name type="common">Gilthead sea bream</name>
    <dbReference type="NCBI Taxonomy" id="8175"/>
    <lineage>
        <taxon>Eukaryota</taxon>
        <taxon>Metazoa</taxon>
        <taxon>Chordata</taxon>
        <taxon>Craniata</taxon>
        <taxon>Vertebrata</taxon>
        <taxon>Euteleostomi</taxon>
        <taxon>Actinopterygii</taxon>
        <taxon>Neopterygii</taxon>
        <taxon>Teleostei</taxon>
        <taxon>Neoteleostei</taxon>
        <taxon>Acanthomorphata</taxon>
        <taxon>Eupercaria</taxon>
        <taxon>Spariformes</taxon>
        <taxon>Sparidae</taxon>
        <taxon>Sparus</taxon>
    </lineage>
</organism>
<dbReference type="GO" id="GO:0005829">
    <property type="term" value="C:cytosol"/>
    <property type="evidence" value="ECO:0007669"/>
    <property type="project" value="TreeGrafter"/>
</dbReference>
<evidence type="ECO:0000256" key="8">
    <source>
        <dbReference type="ARBA" id="ARBA00041437"/>
    </source>
</evidence>
<dbReference type="InterPro" id="IPR046350">
    <property type="entry name" value="Cystatin_sf"/>
</dbReference>
<dbReference type="SUPFAM" id="SSF54403">
    <property type="entry name" value="Cystatin/monellin"/>
    <property type="match status" value="1"/>
</dbReference>
<dbReference type="InterPro" id="IPR001713">
    <property type="entry name" value="Prot_inh_stefin"/>
</dbReference>
<protein>
    <recommendedName>
        <fullName evidence="7">Cystatin-B</fullName>
    </recommendedName>
    <alternativeName>
        <fullName evidence="8">Stefin-B</fullName>
    </alternativeName>
</protein>
<evidence type="ECO:0000313" key="10">
    <source>
        <dbReference type="Ensembl" id="ENSSAUP00010034433.1"/>
    </source>
</evidence>
<dbReference type="InParanoid" id="A0A671W5S8"/>
<dbReference type="PANTHER" id="PTHR11414">
    <property type="entry name" value="CYSTATIN FAMILY MEMBER"/>
    <property type="match status" value="1"/>
</dbReference>
<evidence type="ECO:0000256" key="1">
    <source>
        <dbReference type="ARBA" id="ARBA00004496"/>
    </source>
</evidence>
<evidence type="ECO:0000256" key="4">
    <source>
        <dbReference type="ARBA" id="ARBA00022690"/>
    </source>
</evidence>
<feature type="domain" description="Cystatin" evidence="9">
    <location>
        <begin position="55"/>
        <end position="115"/>
    </location>
</feature>
<keyword evidence="3" id="KW-0963">Cytoplasm</keyword>
<proteinExistence type="inferred from homology"/>
<keyword evidence="6" id="KW-0391">Immunity</keyword>
<dbReference type="Ensembl" id="ENSSAUT00010036271.1">
    <property type="protein sequence ID" value="ENSSAUP00010034433.1"/>
    <property type="gene ID" value="ENSSAUG00010014585.1"/>
</dbReference>
<reference evidence="10" key="1">
    <citation type="submission" date="2021-04" db="EMBL/GenBank/DDBJ databases">
        <authorList>
            <consortium name="Wellcome Sanger Institute Data Sharing"/>
        </authorList>
    </citation>
    <scope>NUCLEOTIDE SEQUENCE [LARGE SCALE GENOMIC DNA]</scope>
</reference>
<dbReference type="CDD" id="cd00042">
    <property type="entry name" value="CY"/>
    <property type="match status" value="1"/>
</dbReference>
<evidence type="ECO:0000256" key="6">
    <source>
        <dbReference type="ARBA" id="ARBA00022859"/>
    </source>
</evidence>
<keyword evidence="11" id="KW-1185">Reference proteome</keyword>
<dbReference type="PRINTS" id="PR00295">
    <property type="entry name" value="STEFINA"/>
</dbReference>
<keyword evidence="5" id="KW-0789">Thiol protease inhibitor</keyword>
<dbReference type="GO" id="GO:0002376">
    <property type="term" value="P:immune system process"/>
    <property type="evidence" value="ECO:0007669"/>
    <property type="project" value="UniProtKB-KW"/>
</dbReference>
<dbReference type="Gene3D" id="3.10.450.10">
    <property type="match status" value="1"/>
</dbReference>
<accession>A0A671W5S8</accession>
<evidence type="ECO:0000256" key="3">
    <source>
        <dbReference type="ARBA" id="ARBA00022490"/>
    </source>
</evidence>
<evidence type="ECO:0000313" key="11">
    <source>
        <dbReference type="Proteomes" id="UP000472265"/>
    </source>
</evidence>
<dbReference type="AlphaFoldDB" id="A0A671W5S8"/>
<comment type="similarity">
    <text evidence="2">Belongs to the cystatin family.</text>
</comment>
<dbReference type="Pfam" id="PF00031">
    <property type="entry name" value="Cystatin"/>
    <property type="match status" value="1"/>
</dbReference>
<evidence type="ECO:0000259" key="9">
    <source>
        <dbReference type="Pfam" id="PF00031"/>
    </source>
</evidence>
<name>A0A671W5S8_SPAAU</name>
<evidence type="ECO:0000256" key="5">
    <source>
        <dbReference type="ARBA" id="ARBA00022704"/>
    </source>
</evidence>
<dbReference type="FunFam" id="3.10.450.10:FF:000001">
    <property type="entry name" value="Cystatin-A"/>
    <property type="match status" value="1"/>
</dbReference>
<reference evidence="10" key="3">
    <citation type="submission" date="2025-09" db="UniProtKB">
        <authorList>
            <consortium name="Ensembl"/>
        </authorList>
    </citation>
    <scope>IDENTIFICATION</scope>
</reference>
<dbReference type="OMA" id="HVGNEEY"/>
<dbReference type="InterPro" id="IPR000010">
    <property type="entry name" value="Cystatin_dom"/>
</dbReference>
<dbReference type="GO" id="GO:0071220">
    <property type="term" value="P:cellular response to bacterial lipoprotein"/>
    <property type="evidence" value="ECO:0007669"/>
    <property type="project" value="UniProtKB-ARBA"/>
</dbReference>
<dbReference type="Proteomes" id="UP000472265">
    <property type="component" value="Chromosome 19"/>
</dbReference>
<dbReference type="PANTHER" id="PTHR11414:SF21">
    <property type="entry name" value="CYSTATIN 14A, TANDEM DUPLICATE 1-RELATED"/>
    <property type="match status" value="1"/>
</dbReference>
<comment type="subcellular location">
    <subcellularLocation>
        <location evidence="1">Cytoplasm</location>
    </subcellularLocation>
</comment>
<sequence length="123" mass="14096">MFRGGCLGFCPPVRQSAQDVLHNREVLRRPTDECSWVLQHRPAGKRQVRSLVQGKTNKIYQEYRAIKYRTQVVAGTNYLIKVCVGGPSYIHLLVFQALPCYGGYLELRGVQENKTQDNPLKQF</sequence>
<reference evidence="10" key="2">
    <citation type="submission" date="2025-08" db="UniProtKB">
        <authorList>
            <consortium name="Ensembl"/>
        </authorList>
    </citation>
    <scope>IDENTIFICATION</scope>
</reference>